<name>A0A0Q0RN31_9FLAO</name>
<dbReference type="OrthoDB" id="5767802at2"/>
<evidence type="ECO:0000259" key="1">
    <source>
        <dbReference type="Pfam" id="PF03358"/>
    </source>
</evidence>
<dbReference type="Gene3D" id="3.40.50.360">
    <property type="match status" value="1"/>
</dbReference>
<feature type="domain" description="NADPH-dependent FMN reductase-like" evidence="1">
    <location>
        <begin position="1"/>
        <end position="136"/>
    </location>
</feature>
<dbReference type="STRING" id="362413.RC62_2643"/>
<reference evidence="2 3" key="1">
    <citation type="submission" date="2014-09" db="EMBL/GenBank/DDBJ databases">
        <title>Genome sequence of Flavobacterium aquidurense RC62.</title>
        <authorList>
            <person name="Kim J.F."/>
            <person name="Kwak M.-J."/>
        </authorList>
    </citation>
    <scope>NUCLEOTIDE SEQUENCE [LARGE SCALE GENOMIC DNA]</scope>
    <source>
        <strain evidence="2 3">RC62</strain>
    </source>
</reference>
<comment type="caution">
    <text evidence="2">The sequence shown here is derived from an EMBL/GenBank/DDBJ whole genome shotgun (WGS) entry which is preliminary data.</text>
</comment>
<dbReference type="GO" id="GO:0005829">
    <property type="term" value="C:cytosol"/>
    <property type="evidence" value="ECO:0007669"/>
    <property type="project" value="TreeGrafter"/>
</dbReference>
<dbReference type="AlphaFoldDB" id="A0A0Q0RN31"/>
<dbReference type="SUPFAM" id="SSF52218">
    <property type="entry name" value="Flavoproteins"/>
    <property type="match status" value="1"/>
</dbReference>
<dbReference type="GO" id="GO:0010181">
    <property type="term" value="F:FMN binding"/>
    <property type="evidence" value="ECO:0007669"/>
    <property type="project" value="TreeGrafter"/>
</dbReference>
<sequence>MKIIAFGGSNSTQSINKHLATYAAGLFENAEVEILDLNDFEMPLFSVDLEKKTGQHEMAKAFLEKIKSADILVVSLAENNGNYSVAFKNIFDWSSRITKEVFQQKPMLLLATSPGPRGGASVLEIANNALPRYGAQIKATFSLPTFSANFDLDENKISNAELDKELKDIIKSTF</sequence>
<gene>
    <name evidence="2" type="ORF">RC62_2643</name>
</gene>
<dbReference type="RefSeq" id="WP_055098218.1">
    <property type="nucleotide sequence ID" value="NZ_JRLF01000015.1"/>
</dbReference>
<dbReference type="InterPro" id="IPR050712">
    <property type="entry name" value="NAD(P)H-dep_reductase"/>
</dbReference>
<dbReference type="GO" id="GO:0016491">
    <property type="term" value="F:oxidoreductase activity"/>
    <property type="evidence" value="ECO:0007669"/>
    <property type="project" value="InterPro"/>
</dbReference>
<evidence type="ECO:0000313" key="3">
    <source>
        <dbReference type="Proteomes" id="UP000050443"/>
    </source>
</evidence>
<dbReference type="PANTHER" id="PTHR30543">
    <property type="entry name" value="CHROMATE REDUCTASE"/>
    <property type="match status" value="1"/>
</dbReference>
<dbReference type="Proteomes" id="UP000050443">
    <property type="component" value="Unassembled WGS sequence"/>
</dbReference>
<accession>A0A0Q0RN31</accession>
<evidence type="ECO:0000313" key="2">
    <source>
        <dbReference type="EMBL" id="KQB37477.1"/>
    </source>
</evidence>
<dbReference type="InterPro" id="IPR005025">
    <property type="entry name" value="FMN_Rdtase-like_dom"/>
</dbReference>
<proteinExistence type="predicted"/>
<dbReference type="PATRIC" id="fig|362413.3.peg.2590"/>
<organism evidence="2 3">
    <name type="scientific">Flavobacterium aquidurense</name>
    <dbReference type="NCBI Taxonomy" id="362413"/>
    <lineage>
        <taxon>Bacteria</taxon>
        <taxon>Pseudomonadati</taxon>
        <taxon>Bacteroidota</taxon>
        <taxon>Flavobacteriia</taxon>
        <taxon>Flavobacteriales</taxon>
        <taxon>Flavobacteriaceae</taxon>
        <taxon>Flavobacterium</taxon>
    </lineage>
</organism>
<dbReference type="PANTHER" id="PTHR30543:SF21">
    <property type="entry name" value="NAD(P)H-DEPENDENT FMN REDUCTASE LOT6"/>
    <property type="match status" value="1"/>
</dbReference>
<dbReference type="Pfam" id="PF03358">
    <property type="entry name" value="FMN_red"/>
    <property type="match status" value="1"/>
</dbReference>
<dbReference type="EMBL" id="JRLF01000015">
    <property type="protein sequence ID" value="KQB37477.1"/>
    <property type="molecule type" value="Genomic_DNA"/>
</dbReference>
<protein>
    <submittedName>
        <fullName evidence="2">Putative flavoprotein</fullName>
    </submittedName>
</protein>
<dbReference type="InterPro" id="IPR029039">
    <property type="entry name" value="Flavoprotein-like_sf"/>
</dbReference>